<accession>A0A7W7K6X8</accession>
<dbReference type="SUPFAM" id="SSF55729">
    <property type="entry name" value="Acyl-CoA N-acyltransferases (Nat)"/>
    <property type="match status" value="1"/>
</dbReference>
<comment type="caution">
    <text evidence="1">The sequence shown here is derived from an EMBL/GenBank/DDBJ whole genome shotgun (WGS) entry which is preliminary data.</text>
</comment>
<evidence type="ECO:0000313" key="1">
    <source>
        <dbReference type="EMBL" id="MBB4857011.1"/>
    </source>
</evidence>
<evidence type="ECO:0000313" key="2">
    <source>
        <dbReference type="Proteomes" id="UP000555448"/>
    </source>
</evidence>
<keyword evidence="2" id="KW-1185">Reference proteome</keyword>
<dbReference type="AlphaFoldDB" id="A0A7W7K6X8"/>
<gene>
    <name evidence="1" type="ORF">HNO88_000308</name>
</gene>
<protein>
    <recommendedName>
        <fullName evidence="3">N-acetyltransferase domain-containing protein</fullName>
    </recommendedName>
</protein>
<dbReference type="InterPro" id="IPR016181">
    <property type="entry name" value="Acyl_CoA_acyltransferase"/>
</dbReference>
<dbReference type="RefSeq" id="WP_184242068.1">
    <property type="nucleotide sequence ID" value="NZ_JACHLR010000001.1"/>
</dbReference>
<proteinExistence type="predicted"/>
<dbReference type="Proteomes" id="UP000555448">
    <property type="component" value="Unassembled WGS sequence"/>
</dbReference>
<reference evidence="1 2" key="1">
    <citation type="submission" date="2020-08" db="EMBL/GenBank/DDBJ databases">
        <title>Functional genomics of gut bacteria from endangered species of beetles.</title>
        <authorList>
            <person name="Carlos-Shanley C."/>
        </authorList>
    </citation>
    <scope>NUCLEOTIDE SEQUENCE [LARGE SCALE GENOMIC DNA]</scope>
    <source>
        <strain evidence="1 2">S00245</strain>
    </source>
</reference>
<sequence>MVNHPSVRPFAGLPDAGDLDFAPLISCPEHVALIGEHGGFLLIWSAPGVREIHVFLLPEGRGKWGFAAQAEVIAYAQEHGVRQLWARISPQLRHLALFARRGGMKPTGEVIEAFGVPYRIYAMEVPSCRQQ</sequence>
<name>A0A7W7K6X8_9SPHN</name>
<organism evidence="1 2">
    <name type="scientific">Novosphingobium chloroacetimidivorans</name>
    <dbReference type="NCBI Taxonomy" id="1428314"/>
    <lineage>
        <taxon>Bacteria</taxon>
        <taxon>Pseudomonadati</taxon>
        <taxon>Pseudomonadota</taxon>
        <taxon>Alphaproteobacteria</taxon>
        <taxon>Sphingomonadales</taxon>
        <taxon>Sphingomonadaceae</taxon>
        <taxon>Novosphingobium</taxon>
    </lineage>
</organism>
<evidence type="ECO:0008006" key="3">
    <source>
        <dbReference type="Google" id="ProtNLM"/>
    </source>
</evidence>
<dbReference type="EMBL" id="JACHLR010000001">
    <property type="protein sequence ID" value="MBB4857011.1"/>
    <property type="molecule type" value="Genomic_DNA"/>
</dbReference>